<evidence type="ECO:0000256" key="4">
    <source>
        <dbReference type="ARBA" id="ARBA00022898"/>
    </source>
</evidence>
<feature type="domain" description="Aminotransferase class I/classII large" evidence="6">
    <location>
        <begin position="85"/>
        <end position="382"/>
    </location>
</feature>
<dbReference type="Pfam" id="PF00155">
    <property type="entry name" value="Aminotran_1_2"/>
    <property type="match status" value="1"/>
</dbReference>
<evidence type="ECO:0000259" key="6">
    <source>
        <dbReference type="Pfam" id="PF00155"/>
    </source>
</evidence>
<dbReference type="CDD" id="cd00609">
    <property type="entry name" value="AAT_like"/>
    <property type="match status" value="1"/>
</dbReference>
<keyword evidence="2 7" id="KW-0032">Aminotransferase</keyword>
<dbReference type="RefSeq" id="WP_304560821.1">
    <property type="nucleotide sequence ID" value="NZ_JAUQSZ010000005.1"/>
</dbReference>
<proteinExistence type="inferred from homology"/>
<name>A0ABT8ZXQ8_9SPHN</name>
<dbReference type="InterPro" id="IPR050106">
    <property type="entry name" value="HistidinolP_aminotransfase"/>
</dbReference>
<dbReference type="GO" id="GO:0008483">
    <property type="term" value="F:transaminase activity"/>
    <property type="evidence" value="ECO:0007669"/>
    <property type="project" value="UniProtKB-KW"/>
</dbReference>
<reference evidence="7" key="1">
    <citation type="submission" date="2023-07" db="EMBL/GenBank/DDBJ databases">
        <authorList>
            <person name="Kim M.K."/>
        </authorList>
    </citation>
    <scope>NUCLEOTIDE SEQUENCE</scope>
    <source>
        <strain evidence="7">CA1-15</strain>
    </source>
</reference>
<dbReference type="PANTHER" id="PTHR43643:SF3">
    <property type="entry name" value="HISTIDINOL-PHOSPHATE AMINOTRANSFERASE"/>
    <property type="match status" value="1"/>
</dbReference>
<keyword evidence="4" id="KW-0663">Pyridoxal phosphate</keyword>
<evidence type="ECO:0000256" key="1">
    <source>
        <dbReference type="ARBA" id="ARBA00007970"/>
    </source>
</evidence>
<comment type="caution">
    <text evidence="7">The sequence shown here is derived from an EMBL/GenBank/DDBJ whole genome shotgun (WGS) entry which is preliminary data.</text>
</comment>
<dbReference type="SUPFAM" id="SSF53383">
    <property type="entry name" value="PLP-dependent transferases"/>
    <property type="match status" value="1"/>
</dbReference>
<dbReference type="InterPro" id="IPR015424">
    <property type="entry name" value="PyrdxlP-dep_Trfase"/>
</dbReference>
<evidence type="ECO:0000256" key="3">
    <source>
        <dbReference type="ARBA" id="ARBA00022679"/>
    </source>
</evidence>
<evidence type="ECO:0000313" key="7">
    <source>
        <dbReference type="EMBL" id="MDO7842351.1"/>
    </source>
</evidence>
<accession>A0ABT8ZXQ8</accession>
<dbReference type="Proteomes" id="UP001176468">
    <property type="component" value="Unassembled WGS sequence"/>
</dbReference>
<organism evidence="7 8">
    <name type="scientific">Sphingomonas immobilis</name>
    <dbReference type="NCBI Taxonomy" id="3063997"/>
    <lineage>
        <taxon>Bacteria</taxon>
        <taxon>Pseudomonadati</taxon>
        <taxon>Pseudomonadota</taxon>
        <taxon>Alphaproteobacteria</taxon>
        <taxon>Sphingomonadales</taxon>
        <taxon>Sphingomonadaceae</taxon>
        <taxon>Sphingomonas</taxon>
    </lineage>
</organism>
<comment type="pathway">
    <text evidence="5">Amino-acid biosynthesis.</text>
</comment>
<dbReference type="InterPro" id="IPR004839">
    <property type="entry name" value="Aminotransferase_I/II_large"/>
</dbReference>
<dbReference type="Gene3D" id="3.90.1150.10">
    <property type="entry name" value="Aspartate Aminotransferase, domain 1"/>
    <property type="match status" value="1"/>
</dbReference>
<dbReference type="InterPro" id="IPR015421">
    <property type="entry name" value="PyrdxlP-dep_Trfase_major"/>
</dbReference>
<dbReference type="PANTHER" id="PTHR43643">
    <property type="entry name" value="HISTIDINOL-PHOSPHATE AMINOTRANSFERASE 2"/>
    <property type="match status" value="1"/>
</dbReference>
<keyword evidence="3" id="KW-0808">Transferase</keyword>
<sequence>MTDALVKEEIQDDLMHRGFARRDLARIAGLFGIGAAVATMGRPAFASGGVPDPAPEAKTRIGANECWTGPLMPGQQAAAKIIASGNRYSPHDERGDFIKAVMAVENVPYDHVAPWPGSSDPLCRSVVTYCSPERGLVTADPTFELAGRTAQWLKVPVKAVPLTKDYTHDVKGMLAADPNAGLYYICTPNNPTGTITPIADIQWLLDNKPADSMVLIDEAYTHFAGVPTASFLVSQRKDVIVMRTFSKIFGMAGMRMAFIMTNPDNIGKMMRYDGGMQSGALPLPSLACATASLTSAALIKARREEMEGVRAITLAHLKKKGLDVKPTAANMFMIDWKTKPAKDMQAAFRKQDVEIGRSWPIWPTVSRVTVGSKEDMTAFIGAVDKIVA</sequence>
<evidence type="ECO:0000313" key="8">
    <source>
        <dbReference type="Proteomes" id="UP001176468"/>
    </source>
</evidence>
<dbReference type="InterPro" id="IPR015422">
    <property type="entry name" value="PyrdxlP-dep_Trfase_small"/>
</dbReference>
<comment type="similarity">
    <text evidence="1">Belongs to the class-II pyridoxal-phosphate-dependent aminotransferase family. Histidinol-phosphate aminotransferase subfamily.</text>
</comment>
<dbReference type="EMBL" id="JAUQSZ010000005">
    <property type="protein sequence ID" value="MDO7842351.1"/>
    <property type="molecule type" value="Genomic_DNA"/>
</dbReference>
<evidence type="ECO:0000256" key="5">
    <source>
        <dbReference type="ARBA" id="ARBA00029440"/>
    </source>
</evidence>
<evidence type="ECO:0000256" key="2">
    <source>
        <dbReference type="ARBA" id="ARBA00022576"/>
    </source>
</evidence>
<protein>
    <submittedName>
        <fullName evidence="7">Pyridoxal phosphate-dependent aminotransferase</fullName>
    </submittedName>
</protein>
<keyword evidence="8" id="KW-1185">Reference proteome</keyword>
<gene>
    <name evidence="7" type="ORF">Q5H94_08430</name>
</gene>
<dbReference type="NCBIfam" id="NF006580">
    <property type="entry name" value="PRK09105.1"/>
    <property type="match status" value="1"/>
</dbReference>
<dbReference type="Gene3D" id="3.40.640.10">
    <property type="entry name" value="Type I PLP-dependent aspartate aminotransferase-like (Major domain)"/>
    <property type="match status" value="1"/>
</dbReference>